<dbReference type="Gene3D" id="3.40.50.720">
    <property type="entry name" value="NAD(P)-binding Rossmann-like Domain"/>
    <property type="match status" value="1"/>
</dbReference>
<sequence length="274" mass="28539">MTLTIGFIGAGNMASALVGGLLARGHHASQLALADSQISQLHAFGEQGIFTSTDNAEVVKKADILVLAVKPQVMAEVLKPLAPLVQAKQPIIISIAAGIPVASISRWLGGDLAIVRAMPNTPALVQSGATGLFASPQVNSQQRQQAETILNAVGLTLWVEEESLIDSVTAVSGSGPAYFFYVMEAMIHAGCQLGLDEKTARALTLQTALGAAQMAITADVSPAELRRRVTSPGGTTERAIATFDAAAMKETFQHALTACAARGQELAELLGKQE</sequence>
<dbReference type="FunFam" id="1.10.3730.10:FF:000001">
    <property type="entry name" value="Pyrroline-5-carboxylate reductase"/>
    <property type="match status" value="1"/>
</dbReference>
<evidence type="ECO:0000256" key="9">
    <source>
        <dbReference type="NCBIfam" id="TIGR00112"/>
    </source>
</evidence>
<dbReference type="Proteomes" id="UP000244223">
    <property type="component" value="Unassembled WGS sequence"/>
</dbReference>
<keyword evidence="15" id="KW-1185">Reference proteome</keyword>
<evidence type="ECO:0000256" key="7">
    <source>
        <dbReference type="ARBA" id="ARBA00023002"/>
    </source>
</evidence>
<dbReference type="SUPFAM" id="SSF48179">
    <property type="entry name" value="6-phosphogluconate dehydrogenase C-terminal domain-like"/>
    <property type="match status" value="1"/>
</dbReference>
<evidence type="ECO:0000313" key="15">
    <source>
        <dbReference type="Proteomes" id="UP000244223"/>
    </source>
</evidence>
<dbReference type="RefSeq" id="WP_107864171.1">
    <property type="nucleotide sequence ID" value="NZ_QAON01000001.1"/>
</dbReference>
<feature type="binding site" evidence="10">
    <location>
        <begin position="68"/>
        <end position="71"/>
    </location>
    <ligand>
        <name>NADP(+)</name>
        <dbReference type="ChEBI" id="CHEBI:58349"/>
    </ligand>
</feature>
<keyword evidence="7 8" id="KW-0560">Oxidoreductase</keyword>
<dbReference type="PANTHER" id="PTHR11645:SF0">
    <property type="entry name" value="PYRROLINE-5-CARBOXYLATE REDUCTASE 3"/>
    <property type="match status" value="1"/>
</dbReference>
<name>A0A2T5J3E6_9GAMM</name>
<feature type="domain" description="Pyrroline-5-carboxylate reductase catalytic N-terminal" evidence="12">
    <location>
        <begin position="4"/>
        <end position="98"/>
    </location>
</feature>
<evidence type="ECO:0000259" key="13">
    <source>
        <dbReference type="Pfam" id="PF14748"/>
    </source>
</evidence>
<comment type="catalytic activity">
    <reaction evidence="8 11">
        <text>L-proline + NADP(+) = (S)-1-pyrroline-5-carboxylate + NADPH + 2 H(+)</text>
        <dbReference type="Rhea" id="RHEA:14109"/>
        <dbReference type="ChEBI" id="CHEBI:15378"/>
        <dbReference type="ChEBI" id="CHEBI:17388"/>
        <dbReference type="ChEBI" id="CHEBI:57783"/>
        <dbReference type="ChEBI" id="CHEBI:58349"/>
        <dbReference type="ChEBI" id="CHEBI:60039"/>
        <dbReference type="EC" id="1.5.1.2"/>
    </reaction>
</comment>
<dbReference type="HAMAP" id="MF_01925">
    <property type="entry name" value="P5C_reductase"/>
    <property type="match status" value="1"/>
</dbReference>
<evidence type="ECO:0000256" key="1">
    <source>
        <dbReference type="ARBA" id="ARBA00004496"/>
    </source>
</evidence>
<dbReference type="SUPFAM" id="SSF51735">
    <property type="entry name" value="NAD(P)-binding Rossmann-fold domains"/>
    <property type="match status" value="1"/>
</dbReference>
<comment type="catalytic activity">
    <reaction evidence="8">
        <text>L-proline + NAD(+) = (S)-1-pyrroline-5-carboxylate + NADH + 2 H(+)</text>
        <dbReference type="Rhea" id="RHEA:14105"/>
        <dbReference type="ChEBI" id="CHEBI:15378"/>
        <dbReference type="ChEBI" id="CHEBI:17388"/>
        <dbReference type="ChEBI" id="CHEBI:57540"/>
        <dbReference type="ChEBI" id="CHEBI:57945"/>
        <dbReference type="ChEBI" id="CHEBI:60039"/>
        <dbReference type="EC" id="1.5.1.2"/>
    </reaction>
</comment>
<dbReference type="UniPathway" id="UPA00098">
    <property type="reaction ID" value="UER00361"/>
</dbReference>
<dbReference type="PROSITE" id="PS00521">
    <property type="entry name" value="P5CR"/>
    <property type="match status" value="1"/>
</dbReference>
<evidence type="ECO:0000256" key="10">
    <source>
        <dbReference type="PIRSR" id="PIRSR000193-1"/>
    </source>
</evidence>
<evidence type="ECO:0000256" key="11">
    <source>
        <dbReference type="RuleBase" id="RU003903"/>
    </source>
</evidence>
<evidence type="ECO:0000256" key="3">
    <source>
        <dbReference type="ARBA" id="ARBA00022490"/>
    </source>
</evidence>
<dbReference type="GO" id="GO:0055129">
    <property type="term" value="P:L-proline biosynthetic process"/>
    <property type="evidence" value="ECO:0007669"/>
    <property type="project" value="UniProtKB-UniRule"/>
</dbReference>
<dbReference type="PIRSF" id="PIRSF000193">
    <property type="entry name" value="Pyrrol-5-carb_rd"/>
    <property type="match status" value="1"/>
</dbReference>
<keyword evidence="3 8" id="KW-0963">Cytoplasm</keyword>
<feature type="binding site" evidence="10">
    <location>
        <begin position="8"/>
        <end position="13"/>
    </location>
    <ligand>
        <name>NADP(+)</name>
        <dbReference type="ChEBI" id="CHEBI:58349"/>
    </ligand>
</feature>
<protein>
    <recommendedName>
        <fullName evidence="8 9">Pyrroline-5-carboxylate reductase</fullName>
        <shortName evidence="8">P5C reductase</shortName>
        <shortName evidence="8">P5CR</shortName>
        <ecNumber evidence="8 9">1.5.1.2</ecNumber>
    </recommendedName>
    <alternativeName>
        <fullName evidence="8">PCA reductase</fullName>
    </alternativeName>
</protein>
<dbReference type="EC" id="1.5.1.2" evidence="8 9"/>
<dbReference type="Pfam" id="PF03807">
    <property type="entry name" value="F420_oxidored"/>
    <property type="match status" value="1"/>
</dbReference>
<evidence type="ECO:0000256" key="4">
    <source>
        <dbReference type="ARBA" id="ARBA00022605"/>
    </source>
</evidence>
<dbReference type="GO" id="GO:0005737">
    <property type="term" value="C:cytoplasm"/>
    <property type="evidence" value="ECO:0007669"/>
    <property type="project" value="UniProtKB-SubCell"/>
</dbReference>
<comment type="similarity">
    <text evidence="2 8 11">Belongs to the pyrroline-5-carboxylate reductase family.</text>
</comment>
<keyword evidence="5 8" id="KW-0641">Proline biosynthesis</keyword>
<dbReference type="OrthoDB" id="9805754at2"/>
<dbReference type="InterPro" id="IPR000304">
    <property type="entry name" value="Pyrroline-COOH_reductase"/>
</dbReference>
<dbReference type="PANTHER" id="PTHR11645">
    <property type="entry name" value="PYRROLINE-5-CARBOXYLATE REDUCTASE"/>
    <property type="match status" value="1"/>
</dbReference>
<reference evidence="14 15" key="1">
    <citation type="submission" date="2018-04" db="EMBL/GenBank/DDBJ databases">
        <title>Genomic Encyclopedia of Archaeal and Bacterial Type Strains, Phase II (KMG-II): from individual species to whole genera.</title>
        <authorList>
            <person name="Goeker M."/>
        </authorList>
    </citation>
    <scope>NUCLEOTIDE SEQUENCE [LARGE SCALE GENOMIC DNA]</scope>
    <source>
        <strain evidence="14 15">DSM 5822</strain>
    </source>
</reference>
<feature type="domain" description="Pyrroline-5-carboxylate reductase dimerisation" evidence="13">
    <location>
        <begin position="162"/>
        <end position="266"/>
    </location>
</feature>
<dbReference type="NCBIfam" id="TIGR00112">
    <property type="entry name" value="proC"/>
    <property type="match status" value="1"/>
</dbReference>
<keyword evidence="4 8" id="KW-0028">Amino-acid biosynthesis</keyword>
<comment type="subcellular location">
    <subcellularLocation>
        <location evidence="1 8">Cytoplasm</location>
    </subcellularLocation>
</comment>
<evidence type="ECO:0000256" key="8">
    <source>
        <dbReference type="HAMAP-Rule" id="MF_01925"/>
    </source>
</evidence>
<dbReference type="Gene3D" id="1.10.3730.10">
    <property type="entry name" value="ProC C-terminal domain-like"/>
    <property type="match status" value="1"/>
</dbReference>
<keyword evidence="6 8" id="KW-0521">NADP</keyword>
<dbReference type="FunFam" id="3.40.50.720:FF:000190">
    <property type="entry name" value="Pyrroline-5-carboxylate reductase"/>
    <property type="match status" value="1"/>
</dbReference>
<accession>A0A2T5J3E6</accession>
<dbReference type="Pfam" id="PF14748">
    <property type="entry name" value="P5CR_dimer"/>
    <property type="match status" value="1"/>
</dbReference>
<comment type="caution">
    <text evidence="14">The sequence shown here is derived from an EMBL/GenBank/DDBJ whole genome shotgun (WGS) entry which is preliminary data.</text>
</comment>
<dbReference type="EMBL" id="QAON01000001">
    <property type="protein sequence ID" value="PTQ91147.1"/>
    <property type="molecule type" value="Genomic_DNA"/>
</dbReference>
<gene>
    <name evidence="8" type="primary">proC</name>
    <name evidence="14" type="ORF">C8N29_101219</name>
</gene>
<dbReference type="InterPro" id="IPR008927">
    <property type="entry name" value="6-PGluconate_DH-like_C_sf"/>
</dbReference>
<evidence type="ECO:0000256" key="6">
    <source>
        <dbReference type="ARBA" id="ARBA00022857"/>
    </source>
</evidence>
<proteinExistence type="inferred from homology"/>
<evidence type="ECO:0000313" key="14">
    <source>
        <dbReference type="EMBL" id="PTQ91147.1"/>
    </source>
</evidence>
<organism evidence="14 15">
    <name type="scientific">Agitococcus lubricus</name>
    <dbReference type="NCBI Taxonomy" id="1077255"/>
    <lineage>
        <taxon>Bacteria</taxon>
        <taxon>Pseudomonadati</taxon>
        <taxon>Pseudomonadota</taxon>
        <taxon>Gammaproteobacteria</taxon>
        <taxon>Moraxellales</taxon>
        <taxon>Moraxellaceae</taxon>
        <taxon>Agitococcus</taxon>
    </lineage>
</organism>
<dbReference type="InterPro" id="IPR028939">
    <property type="entry name" value="P5C_Rdtase_cat_N"/>
</dbReference>
<comment type="function">
    <text evidence="8">Catalyzes the reduction of 1-pyrroline-5-carboxylate (PCA) to L-proline.</text>
</comment>
<feature type="binding site" evidence="10">
    <location>
        <position position="55"/>
    </location>
    <ligand>
        <name>NADPH</name>
        <dbReference type="ChEBI" id="CHEBI:57783"/>
    </ligand>
</feature>
<evidence type="ECO:0000256" key="2">
    <source>
        <dbReference type="ARBA" id="ARBA00005525"/>
    </source>
</evidence>
<evidence type="ECO:0000256" key="5">
    <source>
        <dbReference type="ARBA" id="ARBA00022650"/>
    </source>
</evidence>
<comment type="pathway">
    <text evidence="8 11">Amino-acid biosynthesis; L-proline biosynthesis; L-proline from L-glutamate 5-semialdehyde: step 1/1.</text>
</comment>
<dbReference type="AlphaFoldDB" id="A0A2T5J3E6"/>
<dbReference type="InterPro" id="IPR053790">
    <property type="entry name" value="P5CR-like_CS"/>
</dbReference>
<dbReference type="InterPro" id="IPR036291">
    <property type="entry name" value="NAD(P)-bd_dom_sf"/>
</dbReference>
<dbReference type="InterPro" id="IPR029036">
    <property type="entry name" value="P5CR_dimer"/>
</dbReference>
<dbReference type="GO" id="GO:0004735">
    <property type="term" value="F:pyrroline-5-carboxylate reductase activity"/>
    <property type="evidence" value="ECO:0007669"/>
    <property type="project" value="UniProtKB-UniRule"/>
</dbReference>
<evidence type="ECO:0000259" key="12">
    <source>
        <dbReference type="Pfam" id="PF03807"/>
    </source>
</evidence>